<name>A0A5C1NHW7_9GAMM</name>
<keyword evidence="2" id="KW-1185">Reference proteome</keyword>
<gene>
    <name evidence="1" type="ORF">E4T21_16135</name>
</gene>
<dbReference type="PROSITE" id="PS51257">
    <property type="entry name" value="PROKAR_LIPOPROTEIN"/>
    <property type="match status" value="1"/>
</dbReference>
<dbReference type="KEGG" id="hbh:E4T21_16135"/>
<evidence type="ECO:0000313" key="2">
    <source>
        <dbReference type="Proteomes" id="UP000324285"/>
    </source>
</evidence>
<dbReference type="Proteomes" id="UP000324285">
    <property type="component" value="Chromosome"/>
</dbReference>
<keyword evidence="1" id="KW-0449">Lipoprotein</keyword>
<organism evidence="1 2">
    <name type="scientific">Halomonas binhaiensis</name>
    <dbReference type="NCBI Taxonomy" id="2562282"/>
    <lineage>
        <taxon>Bacteria</taxon>
        <taxon>Pseudomonadati</taxon>
        <taxon>Pseudomonadota</taxon>
        <taxon>Gammaproteobacteria</taxon>
        <taxon>Oceanospirillales</taxon>
        <taxon>Halomonadaceae</taxon>
        <taxon>Halomonas</taxon>
    </lineage>
</organism>
<dbReference type="OrthoDB" id="6199301at2"/>
<dbReference type="RefSeq" id="WP_149286028.1">
    <property type="nucleotide sequence ID" value="NZ_CP038437.2"/>
</dbReference>
<protein>
    <submittedName>
        <fullName evidence="1">Lipoprotein, NlpB</fullName>
    </submittedName>
</protein>
<dbReference type="AlphaFoldDB" id="A0A5C1NHW7"/>
<reference evidence="1" key="1">
    <citation type="submission" date="2021-02" db="EMBL/GenBank/DDBJ databases">
        <title>Strain Y2R2, a novel species of the genus Halomonas.</title>
        <authorList>
            <person name="Huang H."/>
        </authorList>
    </citation>
    <scope>NUCLEOTIDE SEQUENCE</scope>
    <source>
        <strain evidence="1">Y2R2</strain>
    </source>
</reference>
<evidence type="ECO:0000313" key="1">
    <source>
        <dbReference type="EMBL" id="QEM82906.1"/>
    </source>
</evidence>
<sequence>MNSALKGLPLVALVAVTLAGCAKDGYYHDRNEDYAGAKVAAPLKLPETRDTSRYRDIMPVPEAAGQFYARESEFEAPLPQTMASSSAVNAGQVALRESAAGSWLVVGAPPAAVWPELERFSQMRGLQVTNKDASRGVISTADADIELRQGLRQGSSEIRCETAGQTNTLCLTELQSHLEARSASASIASMSAQQAPGAQSMELQKRGNDWVMIMPFAIDRAWAELNFQLSNNFDMQGRRELVSADETSKSFVIDYVTESERTRGFVDSLTSLSLWESTHRLNLTLTPQGSVTVMQVSSAEDETLSADDQRELLDFVSGLLR</sequence>
<proteinExistence type="predicted"/>
<dbReference type="EMBL" id="CP038437">
    <property type="protein sequence ID" value="QEM82906.1"/>
    <property type="molecule type" value="Genomic_DNA"/>
</dbReference>
<accession>A0A5C1NHW7</accession>